<feature type="compositionally biased region" description="Low complexity" evidence="1">
    <location>
        <begin position="1"/>
        <end position="10"/>
    </location>
</feature>
<feature type="region of interest" description="Disordered" evidence="1">
    <location>
        <begin position="1"/>
        <end position="20"/>
    </location>
</feature>
<feature type="transmembrane region" description="Helical" evidence="2">
    <location>
        <begin position="137"/>
        <end position="159"/>
    </location>
</feature>
<feature type="domain" description="DUF1468" evidence="3">
    <location>
        <begin position="32"/>
        <end position="160"/>
    </location>
</feature>
<feature type="transmembrane region" description="Helical" evidence="2">
    <location>
        <begin position="28"/>
        <end position="47"/>
    </location>
</feature>
<dbReference type="InterPro" id="IPR009936">
    <property type="entry name" value="DUF1468"/>
</dbReference>
<feature type="transmembrane region" description="Helical" evidence="2">
    <location>
        <begin position="98"/>
        <end position="125"/>
    </location>
</feature>
<proteinExistence type="predicted"/>
<dbReference type="Proteomes" id="UP000315677">
    <property type="component" value="Unassembled WGS sequence"/>
</dbReference>
<protein>
    <submittedName>
        <fullName evidence="4">Tripartite tricarboxylate transporter TctB family protein</fullName>
    </submittedName>
</protein>
<gene>
    <name evidence="4" type="ORF">FB558_7445</name>
</gene>
<evidence type="ECO:0000256" key="1">
    <source>
        <dbReference type="SAM" id="MobiDB-lite"/>
    </source>
</evidence>
<sequence length="171" mass="17779">MKAPEAAAPATGGGETGRPPVPLWGTKLPLAAVVAISAVFWSAGRDLDVGSLTQPGPGFWPLVLTVALAVTALLGLAIDTEAGTERFGAESWRVGVGVVVLYLFIVLFSYAGVILPGILLVMFWLKVLARESWKVAVGVGVVGTLLSYLLFVVALGVALPDDLIAQLWGGR</sequence>
<dbReference type="OrthoDB" id="3576735at2"/>
<evidence type="ECO:0000313" key="5">
    <source>
        <dbReference type="Proteomes" id="UP000315677"/>
    </source>
</evidence>
<dbReference type="Pfam" id="PF07331">
    <property type="entry name" value="TctB"/>
    <property type="match status" value="1"/>
</dbReference>
<organism evidence="4 5">
    <name type="scientific">Pseudonocardia kunmingensis</name>
    <dbReference type="NCBI Taxonomy" id="630975"/>
    <lineage>
        <taxon>Bacteria</taxon>
        <taxon>Bacillati</taxon>
        <taxon>Actinomycetota</taxon>
        <taxon>Actinomycetes</taxon>
        <taxon>Pseudonocardiales</taxon>
        <taxon>Pseudonocardiaceae</taxon>
        <taxon>Pseudonocardia</taxon>
    </lineage>
</organism>
<reference evidence="4 5" key="1">
    <citation type="submission" date="2019-06" db="EMBL/GenBank/DDBJ databases">
        <title>Sequencing the genomes of 1000 actinobacteria strains.</title>
        <authorList>
            <person name="Klenk H.-P."/>
        </authorList>
    </citation>
    <scope>NUCLEOTIDE SEQUENCE [LARGE SCALE GENOMIC DNA]</scope>
    <source>
        <strain evidence="4 5">DSM 45301</strain>
    </source>
</reference>
<keyword evidence="2" id="KW-1133">Transmembrane helix</keyword>
<dbReference type="EMBL" id="VFPA01000006">
    <property type="protein sequence ID" value="TQM02803.1"/>
    <property type="molecule type" value="Genomic_DNA"/>
</dbReference>
<evidence type="ECO:0000256" key="2">
    <source>
        <dbReference type="SAM" id="Phobius"/>
    </source>
</evidence>
<keyword evidence="2" id="KW-0472">Membrane</keyword>
<keyword evidence="5" id="KW-1185">Reference proteome</keyword>
<dbReference type="RefSeq" id="WP_142062185.1">
    <property type="nucleotide sequence ID" value="NZ_VFPA01000006.1"/>
</dbReference>
<keyword evidence="2" id="KW-0812">Transmembrane</keyword>
<name>A0A543D0B2_9PSEU</name>
<feature type="transmembrane region" description="Helical" evidence="2">
    <location>
        <begin position="59"/>
        <end position="78"/>
    </location>
</feature>
<dbReference type="AlphaFoldDB" id="A0A543D0B2"/>
<evidence type="ECO:0000259" key="3">
    <source>
        <dbReference type="Pfam" id="PF07331"/>
    </source>
</evidence>
<evidence type="ECO:0000313" key="4">
    <source>
        <dbReference type="EMBL" id="TQM02803.1"/>
    </source>
</evidence>
<comment type="caution">
    <text evidence="4">The sequence shown here is derived from an EMBL/GenBank/DDBJ whole genome shotgun (WGS) entry which is preliminary data.</text>
</comment>
<accession>A0A543D0B2</accession>